<dbReference type="InterPro" id="IPR036188">
    <property type="entry name" value="FAD/NAD-bd_sf"/>
</dbReference>
<evidence type="ECO:0000259" key="1">
    <source>
        <dbReference type="Pfam" id="PF13454"/>
    </source>
</evidence>
<sequence length="663" mass="72371">MGSEPLTIVVVGAGPGGTVMVERLIANAPPGRPLEIHVVDPHPPGGGRTWRRAQSELMWMNSQAVDVSLFTDASVRIDGPIRPGPAIYEWAAEHGHDVTPATFTPRVIQNAYLSWCFAHIVTSAPPEVTVHVHQATAESLTEADGRQRVRLDDGSEPLDADAVLLVQGYLDAAPGGIHRELADFAAAHGLVYIPPNYVADVDLDVIPAGEPMILRGMGLGFIDTMVLLAQGRGGHFEPRPGGGYVYHPSGAEPIMYVGSRRGVPNQSKITYTDLGSPLPAPRYFVPETLTALHDRHGPLDLYRHLWPLIAKELGHFYYHELFTTHPDRVTLPWQDFLHRYDKTAWNADEHFTKPPEGPLQNNDGSPLMTESAPVTEAVVVAEAALVAEAVPNPEDRLDLATLLSPLEGLRFDAPEDLQQWLRSYIITNVARHADPAHSADLALFKGMLVMLGLILDVINRGLLSARSHAEELMEWFQIVFSYYASGPPPQRLLELEALSRAGIVHFLGGGITVTADRESGLFRAHGTQIPGHVEARTLIESRLPTASITRAQDPLLRTLYDSGAITEEILTAQDGTPYPLGRLRVENNRLVNASGKPHPRRFALGHWVGRGFTITGFARPSTNALPFRTADALARQILTELTHPTIPTGSPRSLLVQTIGDPT</sequence>
<dbReference type="PANTHER" id="PTHR40254">
    <property type="entry name" value="BLR0577 PROTEIN"/>
    <property type="match status" value="1"/>
</dbReference>
<reference evidence="2 3" key="1">
    <citation type="submission" date="2020-08" db="EMBL/GenBank/DDBJ databases">
        <title>Sequencing the genomes of 1000 actinobacteria strains.</title>
        <authorList>
            <person name="Klenk H.-P."/>
        </authorList>
    </citation>
    <scope>NUCLEOTIDE SEQUENCE [LARGE SCALE GENOMIC DNA]</scope>
    <source>
        <strain evidence="2 3">DSM 45784</strain>
    </source>
</reference>
<proteinExistence type="predicted"/>
<dbReference type="Pfam" id="PF13454">
    <property type="entry name" value="NAD_binding_9"/>
    <property type="match status" value="1"/>
</dbReference>
<feature type="domain" description="FAD-dependent urate hydroxylase HpyO/Asp monooxygenase CreE-like FAD/NAD(P)-binding" evidence="1">
    <location>
        <begin position="9"/>
        <end position="169"/>
    </location>
</feature>
<dbReference type="EMBL" id="JACHND010000001">
    <property type="protein sequence ID" value="MBB4698779.1"/>
    <property type="molecule type" value="Genomic_DNA"/>
</dbReference>
<keyword evidence="3" id="KW-1185">Reference proteome</keyword>
<name>A0A7W7D2H4_9ACTN</name>
<accession>A0A7W7D2H4</accession>
<dbReference type="InterPro" id="IPR052189">
    <property type="entry name" value="L-asp_N-monooxygenase_NS-form"/>
</dbReference>
<dbReference type="InterPro" id="IPR038732">
    <property type="entry name" value="HpyO/CreE_NAD-binding"/>
</dbReference>
<dbReference type="AlphaFoldDB" id="A0A7W7D2H4"/>
<evidence type="ECO:0000313" key="2">
    <source>
        <dbReference type="EMBL" id="MBB4698779.1"/>
    </source>
</evidence>
<protein>
    <submittedName>
        <fullName evidence="2">Putative NAD(P)/FAD-binding protein YdhS</fullName>
    </submittedName>
</protein>
<dbReference type="SUPFAM" id="SSF51905">
    <property type="entry name" value="FAD/NAD(P)-binding domain"/>
    <property type="match status" value="1"/>
</dbReference>
<dbReference type="RefSeq" id="WP_203959461.1">
    <property type="nucleotide sequence ID" value="NZ_BOOV01000042.1"/>
</dbReference>
<organism evidence="2 3">
    <name type="scientific">Sphaerisporangium siamense</name>
    <dbReference type="NCBI Taxonomy" id="795645"/>
    <lineage>
        <taxon>Bacteria</taxon>
        <taxon>Bacillati</taxon>
        <taxon>Actinomycetota</taxon>
        <taxon>Actinomycetes</taxon>
        <taxon>Streptosporangiales</taxon>
        <taxon>Streptosporangiaceae</taxon>
        <taxon>Sphaerisporangium</taxon>
    </lineage>
</organism>
<comment type="caution">
    <text evidence="2">The sequence shown here is derived from an EMBL/GenBank/DDBJ whole genome shotgun (WGS) entry which is preliminary data.</text>
</comment>
<dbReference type="PANTHER" id="PTHR40254:SF1">
    <property type="entry name" value="BLR0577 PROTEIN"/>
    <property type="match status" value="1"/>
</dbReference>
<evidence type="ECO:0000313" key="3">
    <source>
        <dbReference type="Proteomes" id="UP000542210"/>
    </source>
</evidence>
<gene>
    <name evidence="2" type="ORF">BJ982_000323</name>
</gene>
<dbReference type="Proteomes" id="UP000542210">
    <property type="component" value="Unassembled WGS sequence"/>
</dbReference>